<comment type="caution">
    <text evidence="2">The sequence shown here is derived from an EMBL/GenBank/DDBJ whole genome shotgun (WGS) entry which is preliminary data.</text>
</comment>
<sequence length="65" mass="7610">PRVTDYARRNELNISLDDPDVCFDRFGNLKIRSKSHESRNYRPQDAGSLRKKFTRRDSCSPRPIG</sequence>
<protein>
    <submittedName>
        <fullName evidence="2">Uncharacterized protein</fullName>
    </submittedName>
</protein>
<evidence type="ECO:0000256" key="1">
    <source>
        <dbReference type="SAM" id="MobiDB-lite"/>
    </source>
</evidence>
<dbReference type="EMBL" id="JBJKFK010002900">
    <property type="protein sequence ID" value="KAL3310499.1"/>
    <property type="molecule type" value="Genomic_DNA"/>
</dbReference>
<evidence type="ECO:0000313" key="2">
    <source>
        <dbReference type="EMBL" id="KAL3310499.1"/>
    </source>
</evidence>
<dbReference type="Proteomes" id="UP001626550">
    <property type="component" value="Unassembled WGS sequence"/>
</dbReference>
<keyword evidence="3" id="KW-1185">Reference proteome</keyword>
<evidence type="ECO:0000313" key="3">
    <source>
        <dbReference type="Proteomes" id="UP001626550"/>
    </source>
</evidence>
<gene>
    <name evidence="2" type="ORF">Ciccas_010937</name>
</gene>
<feature type="non-terminal residue" evidence="2">
    <location>
        <position position="1"/>
    </location>
</feature>
<feature type="region of interest" description="Disordered" evidence="1">
    <location>
        <begin position="35"/>
        <end position="65"/>
    </location>
</feature>
<name>A0ABD2PSP4_9PLAT</name>
<organism evidence="2 3">
    <name type="scientific">Cichlidogyrus casuarinus</name>
    <dbReference type="NCBI Taxonomy" id="1844966"/>
    <lineage>
        <taxon>Eukaryota</taxon>
        <taxon>Metazoa</taxon>
        <taxon>Spiralia</taxon>
        <taxon>Lophotrochozoa</taxon>
        <taxon>Platyhelminthes</taxon>
        <taxon>Monogenea</taxon>
        <taxon>Monopisthocotylea</taxon>
        <taxon>Dactylogyridea</taxon>
        <taxon>Ancyrocephalidae</taxon>
        <taxon>Cichlidogyrus</taxon>
    </lineage>
</organism>
<dbReference type="AlphaFoldDB" id="A0ABD2PSP4"/>
<proteinExistence type="predicted"/>
<accession>A0ABD2PSP4</accession>
<reference evidence="2 3" key="1">
    <citation type="submission" date="2024-11" db="EMBL/GenBank/DDBJ databases">
        <title>Adaptive evolution of stress response genes in parasites aligns with host niche diversity.</title>
        <authorList>
            <person name="Hahn C."/>
            <person name="Resl P."/>
        </authorList>
    </citation>
    <scope>NUCLEOTIDE SEQUENCE [LARGE SCALE GENOMIC DNA]</scope>
    <source>
        <strain evidence="2">EGGRZ-B1_66</strain>
        <tissue evidence="2">Body</tissue>
    </source>
</reference>